<protein>
    <submittedName>
        <fullName evidence="12">Lysine biosynthesis protein LysX</fullName>
    </submittedName>
</protein>
<dbReference type="Proteomes" id="UP000263094">
    <property type="component" value="Unassembled WGS sequence"/>
</dbReference>
<evidence type="ECO:0000256" key="9">
    <source>
        <dbReference type="ARBA" id="ARBA00029440"/>
    </source>
</evidence>
<dbReference type="Gene3D" id="3.30.1490.20">
    <property type="entry name" value="ATP-grasp fold, A domain"/>
    <property type="match status" value="1"/>
</dbReference>
<comment type="pathway">
    <text evidence="9">Amino-acid biosynthesis.</text>
</comment>
<reference evidence="12 13" key="1">
    <citation type="submission" date="2018-08" db="EMBL/GenBank/DDBJ databases">
        <title>Isolation, diversity and antifungal activity of Actinobacteria from wheat.</title>
        <authorList>
            <person name="Han C."/>
        </authorList>
    </citation>
    <scope>NUCLEOTIDE SEQUENCE [LARGE SCALE GENOMIC DNA]</scope>
    <source>
        <strain evidence="12 13">NEAU-YY421</strain>
    </source>
</reference>
<dbReference type="SUPFAM" id="SSF52440">
    <property type="entry name" value="PreATP-grasp domain"/>
    <property type="match status" value="1"/>
</dbReference>
<dbReference type="GO" id="GO:0016879">
    <property type="term" value="F:ligase activity, forming carbon-nitrogen bonds"/>
    <property type="evidence" value="ECO:0007669"/>
    <property type="project" value="TreeGrafter"/>
</dbReference>
<dbReference type="InterPro" id="IPR016185">
    <property type="entry name" value="PreATP-grasp_dom_sf"/>
</dbReference>
<evidence type="ECO:0000259" key="11">
    <source>
        <dbReference type="PROSITE" id="PS50975"/>
    </source>
</evidence>
<sequence>MTDPIAILHSRIRIEERRLLEEFDRRRVPYELLDTRKVTFRPDGLRLPYRGALSREISHTRNVYATRLLEHAGLTVVNSHAILTTCGDKLLTTLQLLRAGIPTPRTLIGLTPESVADQLDDFGYPSVVKPLTGSWGRLGARLKERETAEALLEHRAALTGPQHQITYVQEYIDKPGRDIRAYVFGGEVVGAIYKYSDHWQTNTARGGDPAVCPVTPDLEKLLVATADAIGEGVLAVDLLEGPDGELYVNEVNHTPEFHGAIAELGTGMVGRYVDYVLRRVDDAHGDAH</sequence>
<proteinExistence type="inferred from homology"/>
<evidence type="ECO:0000256" key="2">
    <source>
        <dbReference type="ARBA" id="ARBA00006239"/>
    </source>
</evidence>
<dbReference type="Gene3D" id="3.40.50.20">
    <property type="match status" value="1"/>
</dbReference>
<keyword evidence="3" id="KW-0436">Ligase</keyword>
<dbReference type="NCBIfam" id="TIGR02144">
    <property type="entry name" value="LysX_arch"/>
    <property type="match status" value="1"/>
</dbReference>
<evidence type="ECO:0000256" key="3">
    <source>
        <dbReference type="ARBA" id="ARBA00022598"/>
    </source>
</evidence>
<dbReference type="Gene3D" id="3.30.470.20">
    <property type="entry name" value="ATP-grasp fold, B domain"/>
    <property type="match status" value="1"/>
</dbReference>
<organism evidence="12 13">
    <name type="scientific">Streptomyces triticagri</name>
    <dbReference type="NCBI Taxonomy" id="2293568"/>
    <lineage>
        <taxon>Bacteria</taxon>
        <taxon>Bacillati</taxon>
        <taxon>Actinomycetota</taxon>
        <taxon>Actinomycetes</taxon>
        <taxon>Kitasatosporales</taxon>
        <taxon>Streptomycetaceae</taxon>
        <taxon>Streptomyces</taxon>
    </lineage>
</organism>
<keyword evidence="13" id="KW-1185">Reference proteome</keyword>
<dbReference type="GO" id="GO:0009085">
    <property type="term" value="P:lysine biosynthetic process"/>
    <property type="evidence" value="ECO:0007669"/>
    <property type="project" value="InterPro"/>
</dbReference>
<evidence type="ECO:0000256" key="10">
    <source>
        <dbReference type="PROSITE-ProRule" id="PRU00409"/>
    </source>
</evidence>
<evidence type="ECO:0000256" key="4">
    <source>
        <dbReference type="ARBA" id="ARBA00022605"/>
    </source>
</evidence>
<dbReference type="InterPro" id="IPR013651">
    <property type="entry name" value="ATP-grasp_RimK-type"/>
</dbReference>
<feature type="domain" description="ATP-grasp" evidence="11">
    <location>
        <begin position="93"/>
        <end position="277"/>
    </location>
</feature>
<evidence type="ECO:0000256" key="1">
    <source>
        <dbReference type="ARBA" id="ARBA00001946"/>
    </source>
</evidence>
<comment type="cofactor">
    <cofactor evidence="1">
        <name>Mg(2+)</name>
        <dbReference type="ChEBI" id="CHEBI:18420"/>
    </cofactor>
</comment>
<evidence type="ECO:0000256" key="5">
    <source>
        <dbReference type="ARBA" id="ARBA00022723"/>
    </source>
</evidence>
<accession>A0A372M2R5</accession>
<dbReference type="AlphaFoldDB" id="A0A372M2R5"/>
<keyword evidence="7 10" id="KW-0067">ATP-binding</keyword>
<dbReference type="OrthoDB" id="9803907at2"/>
<dbReference type="InterPro" id="IPR054562">
    <property type="entry name" value="LysX/ArgX_preATP_grasp"/>
</dbReference>
<dbReference type="SUPFAM" id="SSF56059">
    <property type="entry name" value="Glutathione synthetase ATP-binding domain-like"/>
    <property type="match status" value="1"/>
</dbReference>
<comment type="similarity">
    <text evidence="2">Belongs to the RimK family. LysX subfamily.</text>
</comment>
<dbReference type="Pfam" id="PF08443">
    <property type="entry name" value="RimK"/>
    <property type="match status" value="1"/>
</dbReference>
<dbReference type="NCBIfam" id="TIGR00768">
    <property type="entry name" value="rimK_fam"/>
    <property type="match status" value="1"/>
</dbReference>
<dbReference type="InterPro" id="IPR011870">
    <property type="entry name" value="LysX_arch"/>
</dbReference>
<dbReference type="GO" id="GO:0005737">
    <property type="term" value="C:cytoplasm"/>
    <property type="evidence" value="ECO:0007669"/>
    <property type="project" value="TreeGrafter"/>
</dbReference>
<dbReference type="InterPro" id="IPR004666">
    <property type="entry name" value="Rp_bS6_RimK/Lys_biosynth_LsyX"/>
</dbReference>
<keyword evidence="4" id="KW-0028">Amino-acid biosynthesis</keyword>
<evidence type="ECO:0000313" key="12">
    <source>
        <dbReference type="EMBL" id="RFU85224.1"/>
    </source>
</evidence>
<evidence type="ECO:0000256" key="8">
    <source>
        <dbReference type="ARBA" id="ARBA00022842"/>
    </source>
</evidence>
<keyword evidence="5" id="KW-0479">Metal-binding</keyword>
<dbReference type="PANTHER" id="PTHR21621">
    <property type="entry name" value="RIBOSOMAL PROTEIN S6 MODIFICATION PROTEIN"/>
    <property type="match status" value="1"/>
</dbReference>
<dbReference type="GO" id="GO:0005524">
    <property type="term" value="F:ATP binding"/>
    <property type="evidence" value="ECO:0007669"/>
    <property type="project" value="UniProtKB-UniRule"/>
</dbReference>
<keyword evidence="8" id="KW-0460">Magnesium</keyword>
<dbReference type="InterPro" id="IPR011761">
    <property type="entry name" value="ATP-grasp"/>
</dbReference>
<comment type="caution">
    <text evidence="12">The sequence shown here is derived from an EMBL/GenBank/DDBJ whole genome shotgun (WGS) entry which is preliminary data.</text>
</comment>
<dbReference type="InterPro" id="IPR013815">
    <property type="entry name" value="ATP_grasp_subdomain_1"/>
</dbReference>
<dbReference type="PANTHER" id="PTHR21621:SF0">
    <property type="entry name" value="BETA-CITRYLGLUTAMATE SYNTHASE B-RELATED"/>
    <property type="match status" value="1"/>
</dbReference>
<dbReference type="Pfam" id="PF22626">
    <property type="entry name" value="LysX_preATP_grasp"/>
    <property type="match status" value="1"/>
</dbReference>
<dbReference type="GO" id="GO:0046872">
    <property type="term" value="F:metal ion binding"/>
    <property type="evidence" value="ECO:0007669"/>
    <property type="project" value="UniProtKB-KW"/>
</dbReference>
<evidence type="ECO:0000256" key="7">
    <source>
        <dbReference type="ARBA" id="ARBA00022840"/>
    </source>
</evidence>
<name>A0A372M2R5_9ACTN</name>
<keyword evidence="6 10" id="KW-0547">Nucleotide-binding</keyword>
<dbReference type="PROSITE" id="PS50975">
    <property type="entry name" value="ATP_GRASP"/>
    <property type="match status" value="1"/>
</dbReference>
<dbReference type="RefSeq" id="WP_128557185.1">
    <property type="nucleotide sequence ID" value="NZ_QUAK01000100.1"/>
</dbReference>
<dbReference type="EMBL" id="QUAK01000100">
    <property type="protein sequence ID" value="RFU85224.1"/>
    <property type="molecule type" value="Genomic_DNA"/>
</dbReference>
<gene>
    <name evidence="12" type="primary">lysX</name>
    <name evidence="12" type="ORF">DY218_18590</name>
</gene>
<evidence type="ECO:0000313" key="13">
    <source>
        <dbReference type="Proteomes" id="UP000263094"/>
    </source>
</evidence>
<evidence type="ECO:0000256" key="6">
    <source>
        <dbReference type="ARBA" id="ARBA00022741"/>
    </source>
</evidence>